<reference evidence="1" key="1">
    <citation type="submission" date="2016-11" db="EMBL/GenBank/DDBJ databases">
        <title>The genome of Nicotiana attenuata.</title>
        <authorList>
            <person name="Xu S."/>
            <person name="Brockmoeller T."/>
            <person name="Gaquerel E."/>
            <person name="Navarro A."/>
            <person name="Kuhl H."/>
            <person name="Gase K."/>
            <person name="Ling Z."/>
            <person name="Zhou W."/>
            <person name="Kreitzer C."/>
            <person name="Stanke M."/>
            <person name="Tang H."/>
            <person name="Lyons E."/>
            <person name="Pandey P."/>
            <person name="Pandey S.P."/>
            <person name="Timmermann B."/>
            <person name="Baldwin I.T."/>
        </authorList>
    </citation>
    <scope>NUCLEOTIDE SEQUENCE [LARGE SCALE GENOMIC DNA]</scope>
    <source>
        <strain evidence="1">UT</strain>
    </source>
</reference>
<dbReference type="Proteomes" id="UP000187609">
    <property type="component" value="Unassembled WGS sequence"/>
</dbReference>
<feature type="non-terminal residue" evidence="1">
    <location>
        <position position="1"/>
    </location>
</feature>
<dbReference type="STRING" id="49451.A0A314KYA3"/>
<sequence>YLGYPILHNQPTHKDFQYIIDNMHRKLSSWKAKFLNIAGRAALAISTLNSIPSHAMHYTYLPAKTLKEIDRIQRNFICGSTTESRKIHYVNWSNVITTKEQGGLGLQSAKNKNLISLSSLAWRAMTNASALWSKMLIHRYANNKPVINTSFIWKSIIKGRSFCSKGITWHPCKNSLLSVWHSNWIP</sequence>
<organism evidence="1 2">
    <name type="scientific">Nicotiana attenuata</name>
    <name type="common">Coyote tobacco</name>
    <dbReference type="NCBI Taxonomy" id="49451"/>
    <lineage>
        <taxon>Eukaryota</taxon>
        <taxon>Viridiplantae</taxon>
        <taxon>Streptophyta</taxon>
        <taxon>Embryophyta</taxon>
        <taxon>Tracheophyta</taxon>
        <taxon>Spermatophyta</taxon>
        <taxon>Magnoliopsida</taxon>
        <taxon>eudicotyledons</taxon>
        <taxon>Gunneridae</taxon>
        <taxon>Pentapetalae</taxon>
        <taxon>asterids</taxon>
        <taxon>lamiids</taxon>
        <taxon>Solanales</taxon>
        <taxon>Solanaceae</taxon>
        <taxon>Nicotianoideae</taxon>
        <taxon>Nicotianeae</taxon>
        <taxon>Nicotiana</taxon>
    </lineage>
</organism>
<dbReference type="PANTHER" id="PTHR33116:SF86">
    <property type="entry name" value="REVERSE TRANSCRIPTASE DOMAIN-CONTAINING PROTEIN"/>
    <property type="match status" value="1"/>
</dbReference>
<name>A0A314KYA3_NICAT</name>
<comment type="caution">
    <text evidence="1">The sequence shown here is derived from an EMBL/GenBank/DDBJ whole genome shotgun (WGS) entry which is preliminary data.</text>
</comment>
<evidence type="ECO:0000313" key="1">
    <source>
        <dbReference type="EMBL" id="OIT34135.1"/>
    </source>
</evidence>
<accession>A0A314KYA3</accession>
<gene>
    <name evidence="1" type="ORF">A4A49_57780</name>
</gene>
<feature type="non-terminal residue" evidence="1">
    <location>
        <position position="186"/>
    </location>
</feature>
<dbReference type="Gramene" id="OIT34135">
    <property type="protein sequence ID" value="OIT34135"/>
    <property type="gene ID" value="A4A49_57780"/>
</dbReference>
<dbReference type="PANTHER" id="PTHR33116">
    <property type="entry name" value="REVERSE TRANSCRIPTASE ZINC-BINDING DOMAIN-CONTAINING PROTEIN-RELATED-RELATED"/>
    <property type="match status" value="1"/>
</dbReference>
<keyword evidence="2" id="KW-1185">Reference proteome</keyword>
<protein>
    <submittedName>
        <fullName evidence="1">Ribonuclease h protein</fullName>
    </submittedName>
</protein>
<proteinExistence type="predicted"/>
<dbReference type="AlphaFoldDB" id="A0A314KYA3"/>
<evidence type="ECO:0000313" key="2">
    <source>
        <dbReference type="Proteomes" id="UP000187609"/>
    </source>
</evidence>
<dbReference type="EMBL" id="MJEQ01000761">
    <property type="protein sequence ID" value="OIT34135.1"/>
    <property type="molecule type" value="Genomic_DNA"/>
</dbReference>